<dbReference type="InterPro" id="IPR009051">
    <property type="entry name" value="Helical_ferredxn"/>
</dbReference>
<protein>
    <submittedName>
        <fullName evidence="5">Sulfite reductase, subunit A</fullName>
    </submittedName>
</protein>
<dbReference type="InterPro" id="IPR017900">
    <property type="entry name" value="4Fe4S_Fe_S_CS"/>
</dbReference>
<evidence type="ECO:0000313" key="5">
    <source>
        <dbReference type="EMBL" id="EEO39738.1"/>
    </source>
</evidence>
<dbReference type="GO" id="GO:0046872">
    <property type="term" value="F:metal ion binding"/>
    <property type="evidence" value="ECO:0007669"/>
    <property type="project" value="UniProtKB-KW"/>
</dbReference>
<keyword evidence="1" id="KW-0479">Metal-binding</keyword>
<proteinExistence type="predicted"/>
<dbReference type="eggNOG" id="COG1143">
    <property type="taxonomic scope" value="Bacteria"/>
</dbReference>
<dbReference type="Gene3D" id="1.10.1060.10">
    <property type="entry name" value="Alpha-helical ferredoxin"/>
    <property type="match status" value="1"/>
</dbReference>
<dbReference type="InterPro" id="IPR014259">
    <property type="entry name" value="Sulphite_reductase_A"/>
</dbReference>
<dbReference type="PROSITE" id="PS00198">
    <property type="entry name" value="4FE4S_FER_1"/>
    <property type="match status" value="2"/>
</dbReference>
<dbReference type="Proteomes" id="UP000004925">
    <property type="component" value="Unassembled WGS sequence"/>
</dbReference>
<comment type="caution">
    <text evidence="5">The sequence shown here is derived from an EMBL/GenBank/DDBJ whole genome shotgun (WGS) entry which is preliminary data.</text>
</comment>
<evidence type="ECO:0000256" key="3">
    <source>
        <dbReference type="ARBA" id="ARBA00023014"/>
    </source>
</evidence>
<accession>A0A0M1VT51</accession>
<dbReference type="PROSITE" id="PS51379">
    <property type="entry name" value="4FE4S_FER_2"/>
    <property type="match status" value="2"/>
</dbReference>
<dbReference type="PANTHER" id="PTHR40447">
    <property type="entry name" value="ANAEROBIC SULFITE REDUCTASE SUBUNIT A"/>
    <property type="match status" value="1"/>
</dbReference>
<dbReference type="AlphaFoldDB" id="A0A0M1VT51"/>
<sequence>MKLRLSIEEFDRGLEELSKKYLIFAPRTFEKRGTYSDTDVVRYAKVNNFSEMNWEDKSHFPAKEALLPVNEVLFYFTEDEYKVASEDTRERLVFLRACDMNAVKRIDQIYLGNGASNDFFYTRTRKKTKFIVVGCSKTFRNCFCVSIGTNKAVNYDAAMNIRENEIQLEIRNEDLNVFSGKEIDFDIDYVSKNEFEVDLPEKVDFMYMQNHKMWDEYDTRCIGCGRCNYSCPTCTCFSMQDIHYKENENMGERRRVWASCQVDGYTNIAGGHSFRQKQGQRMRFKTLHKIHDYKKRFGENMCVGCGRCDDMCPQYISISKAYEKVARAMREKDNEELISEVYEKVVKAMKEKREE</sequence>
<dbReference type="NCBIfam" id="TIGR02910">
    <property type="entry name" value="sulfite_red_A"/>
    <property type="match status" value="1"/>
</dbReference>
<feature type="domain" description="4Fe-4S ferredoxin-type" evidence="4">
    <location>
        <begin position="210"/>
        <end position="242"/>
    </location>
</feature>
<dbReference type="HOGENOM" id="CLU_046702_0_1_0"/>
<dbReference type="PANTHER" id="PTHR40447:SF1">
    <property type="entry name" value="ANAEROBIC SULFITE REDUCTASE SUBUNIT A"/>
    <property type="match status" value="1"/>
</dbReference>
<organism evidence="5 6">
    <name type="scientific">Fusobacterium vincentii 4_1_13</name>
    <dbReference type="NCBI Taxonomy" id="469606"/>
    <lineage>
        <taxon>Bacteria</taxon>
        <taxon>Fusobacteriati</taxon>
        <taxon>Fusobacteriota</taxon>
        <taxon>Fusobacteriia</taxon>
        <taxon>Fusobacteriales</taxon>
        <taxon>Fusobacteriaceae</taxon>
        <taxon>Fusobacterium</taxon>
    </lineage>
</organism>
<dbReference type="RefSeq" id="WP_008802627.1">
    <property type="nucleotide sequence ID" value="NZ_KQ235735.1"/>
</dbReference>
<evidence type="ECO:0000259" key="4">
    <source>
        <dbReference type="PROSITE" id="PS51379"/>
    </source>
</evidence>
<keyword evidence="3" id="KW-0411">Iron-sulfur</keyword>
<dbReference type="InterPro" id="IPR017896">
    <property type="entry name" value="4Fe4S_Fe-S-bd"/>
</dbReference>
<feature type="domain" description="4Fe-4S ferredoxin-type" evidence="4">
    <location>
        <begin position="293"/>
        <end position="321"/>
    </location>
</feature>
<evidence type="ECO:0000313" key="6">
    <source>
        <dbReference type="Proteomes" id="UP000004925"/>
    </source>
</evidence>
<dbReference type="Pfam" id="PF17179">
    <property type="entry name" value="Fer4_22"/>
    <property type="match status" value="1"/>
</dbReference>
<dbReference type="GO" id="GO:0051536">
    <property type="term" value="F:iron-sulfur cluster binding"/>
    <property type="evidence" value="ECO:0007669"/>
    <property type="project" value="UniProtKB-KW"/>
</dbReference>
<dbReference type="SUPFAM" id="SSF46548">
    <property type="entry name" value="alpha-helical ferredoxin"/>
    <property type="match status" value="1"/>
</dbReference>
<gene>
    <name evidence="5" type="ORF">FSCG_00451</name>
</gene>
<evidence type="ECO:0000256" key="1">
    <source>
        <dbReference type="ARBA" id="ARBA00022723"/>
    </source>
</evidence>
<reference evidence="5 6" key="1">
    <citation type="submission" date="2011-10" db="EMBL/GenBank/DDBJ databases">
        <title>The Genome Sequence of Fusobacterium sp. 4_1_13.</title>
        <authorList>
            <consortium name="The Broad Institute Genome Sequencing Platform"/>
            <person name="Earl A."/>
            <person name="Ward D."/>
            <person name="Feldgarden M."/>
            <person name="Gevers D."/>
            <person name="Strauss J."/>
            <person name="Ambrose C."/>
            <person name="Allen-Vercoe E."/>
            <person name="Young S.K."/>
            <person name="Zeng Q."/>
            <person name="Gargeya S."/>
            <person name="Fitzgerald M."/>
            <person name="Haas B."/>
            <person name="Abouelleil A."/>
            <person name="Alvarado L."/>
            <person name="Arachchi H.M."/>
            <person name="Berlin A."/>
            <person name="Brown A."/>
            <person name="Chapman S.B."/>
            <person name="Chen Z."/>
            <person name="Dunbar C."/>
            <person name="Freedman E."/>
            <person name="Gearin G."/>
            <person name="Goldberg J."/>
            <person name="Griggs A."/>
            <person name="Gujja S."/>
            <person name="Heiman D."/>
            <person name="Howarth C."/>
            <person name="Larson L."/>
            <person name="Lui A."/>
            <person name="MacDonald P.J."/>
            <person name="Montmayeur A."/>
            <person name="Murphy C."/>
            <person name="Neiman D."/>
            <person name="Pearson M."/>
            <person name="Priest M."/>
            <person name="Roberts A."/>
            <person name="Saif S."/>
            <person name="Shea T."/>
            <person name="Shenoy N."/>
            <person name="Sisk P."/>
            <person name="Stolte C."/>
            <person name="Sykes S."/>
            <person name="Wortman J."/>
            <person name="Nusbaum C."/>
            <person name="Birren B."/>
        </authorList>
    </citation>
    <scope>NUCLEOTIDE SEQUENCE [LARGE SCALE GENOMIC DNA]</scope>
    <source>
        <strain evidence="5 6">4_1_13</strain>
    </source>
</reference>
<name>A0A0M1VT51_FUSVC</name>
<keyword evidence="2" id="KW-0408">Iron</keyword>
<dbReference type="EMBL" id="ACDE02000013">
    <property type="protein sequence ID" value="EEO39738.1"/>
    <property type="molecule type" value="Genomic_DNA"/>
</dbReference>
<evidence type="ECO:0000256" key="2">
    <source>
        <dbReference type="ARBA" id="ARBA00023004"/>
    </source>
</evidence>